<evidence type="ECO:0000256" key="1">
    <source>
        <dbReference type="SAM" id="MobiDB-lite"/>
    </source>
</evidence>
<reference evidence="3" key="2">
    <citation type="journal article" date="2017" name="Nat. Plants">
        <title>The Aegilops tauschii genome reveals multiple impacts of transposons.</title>
        <authorList>
            <person name="Zhao G."/>
            <person name="Zou C."/>
            <person name="Li K."/>
            <person name="Wang K."/>
            <person name="Li T."/>
            <person name="Gao L."/>
            <person name="Zhang X."/>
            <person name="Wang H."/>
            <person name="Yang Z."/>
            <person name="Liu X."/>
            <person name="Jiang W."/>
            <person name="Mao L."/>
            <person name="Kong X."/>
            <person name="Jiao Y."/>
            <person name="Jia J."/>
        </authorList>
    </citation>
    <scope>NUCLEOTIDE SEQUENCE [LARGE SCALE GENOMIC DNA]</scope>
    <source>
        <strain evidence="3">cv. AL8/78</strain>
    </source>
</reference>
<accession>A0A452YV76</accession>
<reference evidence="2" key="4">
    <citation type="submission" date="2019-03" db="UniProtKB">
        <authorList>
            <consortium name="EnsemblPlants"/>
        </authorList>
    </citation>
    <scope>IDENTIFICATION</scope>
</reference>
<reference evidence="2" key="5">
    <citation type="journal article" date="2021" name="G3 (Bethesda)">
        <title>Aegilops tauschii genome assembly Aet v5.0 features greater sequence contiguity and improved annotation.</title>
        <authorList>
            <person name="Wang L."/>
            <person name="Zhu T."/>
            <person name="Rodriguez J.C."/>
            <person name="Deal K.R."/>
            <person name="Dubcovsky J."/>
            <person name="McGuire P.E."/>
            <person name="Lux T."/>
            <person name="Spannagl M."/>
            <person name="Mayer K.F.X."/>
            <person name="Baldrich P."/>
            <person name="Meyers B.C."/>
            <person name="Huo N."/>
            <person name="Gu Y.Q."/>
            <person name="Zhou H."/>
            <person name="Devos K.M."/>
            <person name="Bennetzen J.L."/>
            <person name="Unver T."/>
            <person name="Budak H."/>
            <person name="Gulick P.J."/>
            <person name="Galiba G."/>
            <person name="Kalapos B."/>
            <person name="Nelson D.R."/>
            <person name="Li P."/>
            <person name="You F.M."/>
            <person name="Luo M.C."/>
            <person name="Dvorak J."/>
        </authorList>
    </citation>
    <scope>NUCLEOTIDE SEQUENCE [LARGE SCALE GENOMIC DNA]</scope>
    <source>
        <strain evidence="2">cv. AL8/78</strain>
    </source>
</reference>
<feature type="compositionally biased region" description="Basic and acidic residues" evidence="1">
    <location>
        <begin position="18"/>
        <end position="28"/>
    </location>
</feature>
<feature type="compositionally biased region" description="Polar residues" evidence="1">
    <location>
        <begin position="1"/>
        <end position="12"/>
    </location>
</feature>
<evidence type="ECO:0000313" key="2">
    <source>
        <dbReference type="EnsemblPlants" id="AET1Gv20543100.12"/>
    </source>
</evidence>
<dbReference type="AlphaFoldDB" id="A0A452YV76"/>
<reference evidence="3" key="1">
    <citation type="journal article" date="2014" name="Science">
        <title>Ancient hybridizations among the ancestral genomes of bread wheat.</title>
        <authorList>
            <consortium name="International Wheat Genome Sequencing Consortium,"/>
            <person name="Marcussen T."/>
            <person name="Sandve S.R."/>
            <person name="Heier L."/>
            <person name="Spannagl M."/>
            <person name="Pfeifer M."/>
            <person name="Jakobsen K.S."/>
            <person name="Wulff B.B."/>
            <person name="Steuernagel B."/>
            <person name="Mayer K.F."/>
            <person name="Olsen O.A."/>
        </authorList>
    </citation>
    <scope>NUCLEOTIDE SEQUENCE [LARGE SCALE GENOMIC DNA]</scope>
    <source>
        <strain evidence="3">cv. AL8/78</strain>
    </source>
</reference>
<dbReference type="Proteomes" id="UP000015105">
    <property type="component" value="Chromosome 1D"/>
</dbReference>
<sequence length="101" mass="10843">HLRSQEVQTLVQPASADTSRRAASREQGLRPTAGGMSGAAYRDRGFGGAAEMDRKRIKEALEKHTERPSPSTSRGASREKELLAAGKITTQIGKVPKVSDV</sequence>
<evidence type="ECO:0000313" key="3">
    <source>
        <dbReference type="Proteomes" id="UP000015105"/>
    </source>
</evidence>
<feature type="compositionally biased region" description="Basic and acidic residues" evidence="1">
    <location>
        <begin position="41"/>
        <end position="67"/>
    </location>
</feature>
<name>A0A452YV76_AEGTS</name>
<dbReference type="Gramene" id="AET1Gv20543100.12">
    <property type="protein sequence ID" value="AET1Gv20543100.12"/>
    <property type="gene ID" value="AET1Gv20543100"/>
</dbReference>
<dbReference type="EnsemblPlants" id="AET1Gv20543100.12">
    <property type="protein sequence ID" value="AET1Gv20543100.12"/>
    <property type="gene ID" value="AET1Gv20543100"/>
</dbReference>
<feature type="region of interest" description="Disordered" evidence="1">
    <location>
        <begin position="1"/>
        <end position="88"/>
    </location>
</feature>
<keyword evidence="3" id="KW-1185">Reference proteome</keyword>
<proteinExistence type="predicted"/>
<reference evidence="2" key="3">
    <citation type="journal article" date="2017" name="Nature">
        <title>Genome sequence of the progenitor of the wheat D genome Aegilops tauschii.</title>
        <authorList>
            <person name="Luo M.C."/>
            <person name="Gu Y.Q."/>
            <person name="Puiu D."/>
            <person name="Wang H."/>
            <person name="Twardziok S.O."/>
            <person name="Deal K.R."/>
            <person name="Huo N."/>
            <person name="Zhu T."/>
            <person name="Wang L."/>
            <person name="Wang Y."/>
            <person name="McGuire P.E."/>
            <person name="Liu S."/>
            <person name="Long H."/>
            <person name="Ramasamy R.K."/>
            <person name="Rodriguez J.C."/>
            <person name="Van S.L."/>
            <person name="Yuan L."/>
            <person name="Wang Z."/>
            <person name="Xia Z."/>
            <person name="Xiao L."/>
            <person name="Anderson O.D."/>
            <person name="Ouyang S."/>
            <person name="Liang Y."/>
            <person name="Zimin A.V."/>
            <person name="Pertea G."/>
            <person name="Qi P."/>
            <person name="Bennetzen J.L."/>
            <person name="Dai X."/>
            <person name="Dawson M.W."/>
            <person name="Muller H.G."/>
            <person name="Kugler K."/>
            <person name="Rivarola-Duarte L."/>
            <person name="Spannagl M."/>
            <person name="Mayer K.F.X."/>
            <person name="Lu F.H."/>
            <person name="Bevan M.W."/>
            <person name="Leroy P."/>
            <person name="Li P."/>
            <person name="You F.M."/>
            <person name="Sun Q."/>
            <person name="Liu Z."/>
            <person name="Lyons E."/>
            <person name="Wicker T."/>
            <person name="Salzberg S.L."/>
            <person name="Devos K.M."/>
            <person name="Dvorak J."/>
        </authorList>
    </citation>
    <scope>NUCLEOTIDE SEQUENCE [LARGE SCALE GENOMIC DNA]</scope>
    <source>
        <strain evidence="2">cv. AL8/78</strain>
    </source>
</reference>
<protein>
    <submittedName>
        <fullName evidence="2">Uncharacterized protein</fullName>
    </submittedName>
</protein>
<organism evidence="2 3">
    <name type="scientific">Aegilops tauschii subsp. strangulata</name>
    <name type="common">Goatgrass</name>
    <dbReference type="NCBI Taxonomy" id="200361"/>
    <lineage>
        <taxon>Eukaryota</taxon>
        <taxon>Viridiplantae</taxon>
        <taxon>Streptophyta</taxon>
        <taxon>Embryophyta</taxon>
        <taxon>Tracheophyta</taxon>
        <taxon>Spermatophyta</taxon>
        <taxon>Magnoliopsida</taxon>
        <taxon>Liliopsida</taxon>
        <taxon>Poales</taxon>
        <taxon>Poaceae</taxon>
        <taxon>BOP clade</taxon>
        <taxon>Pooideae</taxon>
        <taxon>Triticodae</taxon>
        <taxon>Triticeae</taxon>
        <taxon>Triticinae</taxon>
        <taxon>Aegilops</taxon>
    </lineage>
</organism>